<evidence type="ECO:0000313" key="3">
    <source>
        <dbReference type="Proteomes" id="UP000000379"/>
    </source>
</evidence>
<dbReference type="AlphaFoldDB" id="D7CQ67"/>
<dbReference type="EMBL" id="CP002049">
    <property type="protein sequence ID" value="ADI14851.1"/>
    <property type="molecule type" value="Genomic_DNA"/>
</dbReference>
<dbReference type="KEGG" id="tra:Trad_1733"/>
<organism evidence="2 3">
    <name type="scientific">Truepera radiovictrix (strain DSM 17093 / CIP 108686 / LMG 22925 / RQ-24)</name>
    <dbReference type="NCBI Taxonomy" id="649638"/>
    <lineage>
        <taxon>Bacteria</taxon>
        <taxon>Thermotogati</taxon>
        <taxon>Deinococcota</taxon>
        <taxon>Deinococci</taxon>
        <taxon>Trueperales</taxon>
        <taxon>Trueperaceae</taxon>
        <taxon>Truepera</taxon>
    </lineage>
</organism>
<name>D7CQ67_TRURR</name>
<accession>D7CQ67</accession>
<dbReference type="eggNOG" id="COG0491">
    <property type="taxonomic scope" value="Bacteria"/>
</dbReference>
<dbReference type="InterPro" id="IPR036866">
    <property type="entry name" value="RibonucZ/Hydroxyglut_hydro"/>
</dbReference>
<protein>
    <submittedName>
        <fullName evidence="2">Beta-lactamase-like protein</fullName>
    </submittedName>
</protein>
<evidence type="ECO:0000259" key="1">
    <source>
        <dbReference type="SMART" id="SM00849"/>
    </source>
</evidence>
<dbReference type="SUPFAM" id="SSF56281">
    <property type="entry name" value="Metallo-hydrolase/oxidoreductase"/>
    <property type="match status" value="1"/>
</dbReference>
<dbReference type="Pfam" id="PF00753">
    <property type="entry name" value="Lactamase_B"/>
    <property type="match status" value="1"/>
</dbReference>
<dbReference type="RefSeq" id="WP_013178218.1">
    <property type="nucleotide sequence ID" value="NC_014221.1"/>
</dbReference>
<dbReference type="STRING" id="649638.Trad_1733"/>
<dbReference type="Gene3D" id="3.60.15.10">
    <property type="entry name" value="Ribonuclease Z/Hydroxyacylglutathione hydrolase-like"/>
    <property type="match status" value="1"/>
</dbReference>
<dbReference type="InterPro" id="IPR001279">
    <property type="entry name" value="Metallo-B-lactamas"/>
</dbReference>
<dbReference type="InterPro" id="IPR050855">
    <property type="entry name" value="NDM-1-like"/>
</dbReference>
<reference evidence="2 3" key="2">
    <citation type="journal article" date="2011" name="Stand. Genomic Sci.">
        <title>Complete genome sequence of Truepera radiovictrix type strain (RQ-24).</title>
        <authorList>
            <person name="Ivanova N."/>
            <person name="Rohde C."/>
            <person name="Munk C."/>
            <person name="Nolan M."/>
            <person name="Lucas S."/>
            <person name="Del Rio T.G."/>
            <person name="Tice H."/>
            <person name="Deshpande S."/>
            <person name="Cheng J.F."/>
            <person name="Tapia R."/>
            <person name="Han C."/>
            <person name="Goodwin L."/>
            <person name="Pitluck S."/>
            <person name="Liolios K."/>
            <person name="Mavromatis K."/>
            <person name="Mikhailova N."/>
            <person name="Pati A."/>
            <person name="Chen A."/>
            <person name="Palaniappan K."/>
            <person name="Land M."/>
            <person name="Hauser L."/>
            <person name="Chang Y.J."/>
            <person name="Jeffries C.D."/>
            <person name="Brambilla E."/>
            <person name="Rohde M."/>
            <person name="Goker M."/>
            <person name="Tindall B.J."/>
            <person name="Woyke T."/>
            <person name="Bristow J."/>
            <person name="Eisen J.A."/>
            <person name="Markowitz V."/>
            <person name="Hugenholtz P."/>
            <person name="Kyrpides N.C."/>
            <person name="Klenk H.P."/>
            <person name="Lapidus A."/>
        </authorList>
    </citation>
    <scope>NUCLEOTIDE SEQUENCE [LARGE SCALE GENOMIC DNA]</scope>
    <source>
        <strain evidence="3">DSM 17093 / CIP 108686 / LMG 22925 / RQ-24</strain>
    </source>
</reference>
<dbReference type="SMART" id="SM00849">
    <property type="entry name" value="Lactamase_B"/>
    <property type="match status" value="1"/>
</dbReference>
<dbReference type="CDD" id="cd07726">
    <property type="entry name" value="ST1585-like_MBL-fold"/>
    <property type="match status" value="1"/>
</dbReference>
<dbReference type="HOGENOM" id="CLU_061385_1_0_0"/>
<dbReference type="PANTHER" id="PTHR42951">
    <property type="entry name" value="METALLO-BETA-LACTAMASE DOMAIN-CONTAINING"/>
    <property type="match status" value="1"/>
</dbReference>
<evidence type="ECO:0000313" key="2">
    <source>
        <dbReference type="EMBL" id="ADI14851.1"/>
    </source>
</evidence>
<gene>
    <name evidence="2" type="ordered locus">Trad_1733</name>
</gene>
<dbReference type="PANTHER" id="PTHR42951:SF22">
    <property type="entry name" value="METALLO BETA-LACTAMASE SUPERFAMILY LIPOPROTEIN"/>
    <property type="match status" value="1"/>
</dbReference>
<dbReference type="InterPro" id="IPR037482">
    <property type="entry name" value="ST1585_MBL-fold"/>
</dbReference>
<keyword evidence="3" id="KW-1185">Reference proteome</keyword>
<dbReference type="OrthoDB" id="333278at2"/>
<proteinExistence type="predicted"/>
<reference evidence="3" key="1">
    <citation type="submission" date="2010-05" db="EMBL/GenBank/DDBJ databases">
        <title>The complete genome of Truepera radiovictris DSM 17093.</title>
        <authorList>
            <consortium name="US DOE Joint Genome Institute (JGI-PGF)"/>
            <person name="Lucas S."/>
            <person name="Copeland A."/>
            <person name="Lapidus A."/>
            <person name="Glavina del Rio T."/>
            <person name="Dalin E."/>
            <person name="Tice H."/>
            <person name="Bruce D."/>
            <person name="Goodwin L."/>
            <person name="Pitluck S."/>
            <person name="Kyrpides N."/>
            <person name="Mavromatis K."/>
            <person name="Ovchinnikova G."/>
            <person name="Munk A.C."/>
            <person name="Detter J.C."/>
            <person name="Han C."/>
            <person name="Tapia R."/>
            <person name="Land M."/>
            <person name="Hauser L."/>
            <person name="Markowitz V."/>
            <person name="Cheng J.-F."/>
            <person name="Hugenholtz P."/>
            <person name="Woyke T."/>
            <person name="Wu D."/>
            <person name="Tindall B."/>
            <person name="Pomrenke H.G."/>
            <person name="Brambilla E."/>
            <person name="Klenk H.-P."/>
            <person name="Eisen J.A."/>
        </authorList>
    </citation>
    <scope>NUCLEOTIDE SEQUENCE [LARGE SCALE GENOMIC DNA]</scope>
    <source>
        <strain evidence="3">DSM 17093 / CIP 108686 / LMG 22925 / RQ-24</strain>
    </source>
</reference>
<dbReference type="Proteomes" id="UP000000379">
    <property type="component" value="Chromosome"/>
</dbReference>
<feature type="domain" description="Metallo-beta-lactamase" evidence="1">
    <location>
        <begin position="14"/>
        <end position="237"/>
    </location>
</feature>
<sequence>MKAPGEGGAADHRPVTVPRVQELGGVFLLDTQHMGYHGTVGVFVLPGPGGTFALIESGPGSTLETVLTGIREAGFEPEKLAAVLVTHIHLDHAGAAGALARRFDAEVYVHENGAGHLLEPERLLASAARIYGDQMEALWGVMEGTPQGLLRPVRDGEPLEILGHRLDVLYTPGHASHHVSYLLDKALLFTGDAAGVRLPGSSVVRPALPPPEVDLESWSRSIQAMRQLHPQALLLTHFGRVDDPEAHFRELEHWHQVWSESVLEGMRAGEDDAALAARINRLSRDALAADGASADTIERHRVTSNDEMTVMGLKRYWQKKHPERLS</sequence>